<dbReference type="Proteomes" id="UP000829194">
    <property type="component" value="Chromosome"/>
</dbReference>
<gene>
    <name evidence="2" type="ORF">MOV92_23200</name>
</gene>
<dbReference type="InterPro" id="IPR022134">
    <property type="entry name" value="DUF3667"/>
</dbReference>
<organism evidence="2 3">
    <name type="scientific">Lysobacter gummosus</name>
    <dbReference type="NCBI Taxonomy" id="262324"/>
    <lineage>
        <taxon>Bacteria</taxon>
        <taxon>Pseudomonadati</taxon>
        <taxon>Pseudomonadota</taxon>
        <taxon>Gammaproteobacteria</taxon>
        <taxon>Lysobacterales</taxon>
        <taxon>Lysobacteraceae</taxon>
        <taxon>Lysobacter</taxon>
    </lineage>
</organism>
<keyword evidence="3" id="KW-1185">Reference proteome</keyword>
<keyword evidence="1" id="KW-0812">Transmembrane</keyword>
<protein>
    <submittedName>
        <fullName evidence="2">DUF3667 domain-containing protein</fullName>
    </submittedName>
</protein>
<feature type="transmembrane region" description="Helical" evidence="1">
    <location>
        <begin position="95"/>
        <end position="117"/>
    </location>
</feature>
<evidence type="ECO:0000256" key="1">
    <source>
        <dbReference type="SAM" id="Phobius"/>
    </source>
</evidence>
<proteinExistence type="predicted"/>
<dbReference type="Pfam" id="PF12412">
    <property type="entry name" value="DUF3667"/>
    <property type="match status" value="1"/>
</dbReference>
<feature type="transmembrane region" description="Helical" evidence="1">
    <location>
        <begin position="479"/>
        <end position="499"/>
    </location>
</feature>
<evidence type="ECO:0000313" key="2">
    <source>
        <dbReference type="EMBL" id="UNP29338.1"/>
    </source>
</evidence>
<keyword evidence="1" id="KW-1133">Transmembrane helix</keyword>
<dbReference type="EMBL" id="CP093547">
    <property type="protein sequence ID" value="UNP29338.1"/>
    <property type="molecule type" value="Genomic_DNA"/>
</dbReference>
<dbReference type="RefSeq" id="WP_057944817.1">
    <property type="nucleotide sequence ID" value="NZ_CP011131.1"/>
</dbReference>
<accession>A0ABY3X9T2</accession>
<name>A0ABY3X9T2_9GAMM</name>
<evidence type="ECO:0000313" key="3">
    <source>
        <dbReference type="Proteomes" id="UP000829194"/>
    </source>
</evidence>
<sequence>MSATSSSDSSHAGGHSAHGQHDLTHCENCKTPLHGHYCYECGQSVVNPIRHVGHALEEVFESFWHLDGRIFRTLRDLLSPGRVARNYIAGHRVRYVAPLRLFVIVSVLTFFVAKFAIHIDETNQFVNITNLQEGTVRLGNSKSLIRRADSIAEVEEVRARTLKELQAASAQVPAEARGAIDKSIQGLNRQADKRIDTLRMEMQLDGAQVAAQKAEGQRAAATSESDSINQAKTLAEVESARDARIAQTMQDDPAKWEAQSDMAIARGNKIRTINAEAGCRIAQLQREHAVASEGANVRKSDFDHYGEPDCDDIGDPLSFNGKPWSATTNPLIVTWWPKFANDWLNKQVGRGEANIKRLTKEPWLYVRAMISAVPTALFLMVPLFALLLKLAYLGSGRGYLEHLAIALYSHVYLCLLLLAMFVLMLLGGVITPHWSGFGWISGLGIGLLWTWMPIYLLIMQKRVYGNGWPLTLIRYTVVGSLYFVLMSMAAVFLAISAIVQM</sequence>
<keyword evidence="1" id="KW-0472">Membrane</keyword>
<feature type="transmembrane region" description="Helical" evidence="1">
    <location>
        <begin position="405"/>
        <end position="430"/>
    </location>
</feature>
<reference evidence="2 3" key="1">
    <citation type="submission" date="2022-03" db="EMBL/GenBank/DDBJ databases">
        <title>Complete genome sequence of Lysobacter capsici VKM B-2533 and Lysobacter gummosus 10.1.1, promising sources of lytic agents.</title>
        <authorList>
            <person name="Tarlachkov S.V."/>
            <person name="Kudryakova I.V."/>
            <person name="Afoshin A.S."/>
            <person name="Leontyevskaya E.A."/>
            <person name="Leontyevskaya N.V."/>
        </authorList>
    </citation>
    <scope>NUCLEOTIDE SEQUENCE [LARGE SCALE GENOMIC DNA]</scope>
    <source>
        <strain evidence="2 3">10.1.1</strain>
    </source>
</reference>
<feature type="transmembrane region" description="Helical" evidence="1">
    <location>
        <begin position="436"/>
        <end position="458"/>
    </location>
</feature>
<feature type="transmembrane region" description="Helical" evidence="1">
    <location>
        <begin position="364"/>
        <end position="393"/>
    </location>
</feature>